<dbReference type="InParanoid" id="A0A2H3CVB1"/>
<accession>A0A2H3CVB1</accession>
<dbReference type="Proteomes" id="UP000217790">
    <property type="component" value="Unassembled WGS sequence"/>
</dbReference>
<dbReference type="EMBL" id="KZ293709">
    <property type="protein sequence ID" value="PBK83122.1"/>
    <property type="molecule type" value="Genomic_DNA"/>
</dbReference>
<keyword evidence="3" id="KW-1185">Reference proteome</keyword>
<dbReference type="AlphaFoldDB" id="A0A2H3CVB1"/>
<feature type="region of interest" description="Disordered" evidence="1">
    <location>
        <begin position="1"/>
        <end position="24"/>
    </location>
</feature>
<proteinExistence type="predicted"/>
<evidence type="ECO:0000313" key="2">
    <source>
        <dbReference type="EMBL" id="PBK83122.1"/>
    </source>
</evidence>
<dbReference type="OrthoDB" id="10492929at2759"/>
<name>A0A2H3CVB1_ARMGA</name>
<gene>
    <name evidence="2" type="ORF">ARMGADRAFT_1170658</name>
</gene>
<evidence type="ECO:0000256" key="1">
    <source>
        <dbReference type="SAM" id="MobiDB-lite"/>
    </source>
</evidence>
<organism evidence="2 3">
    <name type="scientific">Armillaria gallica</name>
    <name type="common">Bulbous honey fungus</name>
    <name type="synonym">Armillaria bulbosa</name>
    <dbReference type="NCBI Taxonomy" id="47427"/>
    <lineage>
        <taxon>Eukaryota</taxon>
        <taxon>Fungi</taxon>
        <taxon>Dikarya</taxon>
        <taxon>Basidiomycota</taxon>
        <taxon>Agaricomycotina</taxon>
        <taxon>Agaricomycetes</taxon>
        <taxon>Agaricomycetidae</taxon>
        <taxon>Agaricales</taxon>
        <taxon>Marasmiineae</taxon>
        <taxon>Physalacriaceae</taxon>
        <taxon>Armillaria</taxon>
    </lineage>
</organism>
<reference evidence="3" key="1">
    <citation type="journal article" date="2017" name="Nat. Ecol. Evol.">
        <title>Genome expansion and lineage-specific genetic innovations in the forest pathogenic fungi Armillaria.</title>
        <authorList>
            <person name="Sipos G."/>
            <person name="Prasanna A.N."/>
            <person name="Walter M.C."/>
            <person name="O'Connor E."/>
            <person name="Balint B."/>
            <person name="Krizsan K."/>
            <person name="Kiss B."/>
            <person name="Hess J."/>
            <person name="Varga T."/>
            <person name="Slot J."/>
            <person name="Riley R."/>
            <person name="Boka B."/>
            <person name="Rigling D."/>
            <person name="Barry K."/>
            <person name="Lee J."/>
            <person name="Mihaltcheva S."/>
            <person name="LaButti K."/>
            <person name="Lipzen A."/>
            <person name="Waldron R."/>
            <person name="Moloney N.M."/>
            <person name="Sperisen C."/>
            <person name="Kredics L."/>
            <person name="Vagvoelgyi C."/>
            <person name="Patrignani A."/>
            <person name="Fitzpatrick D."/>
            <person name="Nagy I."/>
            <person name="Doyle S."/>
            <person name="Anderson J.B."/>
            <person name="Grigoriev I.V."/>
            <person name="Gueldener U."/>
            <person name="Muensterkoetter M."/>
            <person name="Nagy L.G."/>
        </authorList>
    </citation>
    <scope>NUCLEOTIDE SEQUENCE [LARGE SCALE GENOMIC DNA]</scope>
    <source>
        <strain evidence="3">Ar21-2</strain>
    </source>
</reference>
<protein>
    <submittedName>
        <fullName evidence="2">Uncharacterized protein</fullName>
    </submittedName>
</protein>
<evidence type="ECO:0000313" key="3">
    <source>
        <dbReference type="Proteomes" id="UP000217790"/>
    </source>
</evidence>
<sequence>MTRTTMKRNIPRMPSTKRQHRMRGATHGVEFVDRSAFHRNIMALVQLRPRDAAWEECRRKLSGLVEGDGGDCFNKRLVRERYPHERPLRTDEIQVKNENIGYAIRVLDDFFDGSLAHTMMPPSPARLPASRIGQFLRRCLGRKLEDKPEQEQQV</sequence>